<feature type="region of interest" description="Disordered" evidence="9">
    <location>
        <begin position="838"/>
        <end position="860"/>
    </location>
</feature>
<dbReference type="Gene3D" id="2.60.200.20">
    <property type="match status" value="1"/>
</dbReference>
<feature type="compositionally biased region" description="Polar residues" evidence="9">
    <location>
        <begin position="1254"/>
        <end position="1282"/>
    </location>
</feature>
<feature type="compositionally biased region" description="Basic and acidic residues" evidence="9">
    <location>
        <begin position="338"/>
        <end position="348"/>
    </location>
</feature>
<feature type="domain" description="FHA" evidence="10">
    <location>
        <begin position="179"/>
        <end position="232"/>
    </location>
</feature>
<dbReference type="InterPro" id="IPR045269">
    <property type="entry name" value="Atg1-like"/>
</dbReference>
<feature type="domain" description="Protein kinase" evidence="11">
    <location>
        <begin position="355"/>
        <end position="639"/>
    </location>
</feature>
<dbReference type="GO" id="GO:0010506">
    <property type="term" value="P:regulation of autophagy"/>
    <property type="evidence" value="ECO:0007669"/>
    <property type="project" value="InterPro"/>
</dbReference>
<evidence type="ECO:0000256" key="4">
    <source>
        <dbReference type="ARBA" id="ARBA00022741"/>
    </source>
</evidence>
<dbReference type="InterPro" id="IPR011009">
    <property type="entry name" value="Kinase-like_dom_sf"/>
</dbReference>
<dbReference type="InterPro" id="IPR008984">
    <property type="entry name" value="SMAD_FHA_dom_sf"/>
</dbReference>
<dbReference type="FunFam" id="3.30.200.20:FF:000470">
    <property type="entry name" value="Serine/threonine-protein kinase RAD53"/>
    <property type="match status" value="1"/>
</dbReference>
<evidence type="ECO:0000256" key="6">
    <source>
        <dbReference type="ARBA" id="ARBA00023006"/>
    </source>
</evidence>
<evidence type="ECO:0000256" key="5">
    <source>
        <dbReference type="ARBA" id="ARBA00022840"/>
    </source>
</evidence>
<protein>
    <recommendedName>
        <fullName evidence="7">Autophagy-related protein 1</fullName>
    </recommendedName>
</protein>
<evidence type="ECO:0000256" key="2">
    <source>
        <dbReference type="ARBA" id="ARBA00005575"/>
    </source>
</evidence>
<dbReference type="PROSITE" id="PS50011">
    <property type="entry name" value="PROTEIN_KINASE_DOM"/>
    <property type="match status" value="1"/>
</dbReference>
<feature type="region of interest" description="Disordered" evidence="9">
    <location>
        <begin position="675"/>
        <end position="719"/>
    </location>
</feature>
<dbReference type="GO" id="GO:0005524">
    <property type="term" value="F:ATP binding"/>
    <property type="evidence" value="ECO:0007669"/>
    <property type="project" value="UniProtKB-UniRule"/>
</dbReference>
<accession>A0AAE1I6N7</accession>
<dbReference type="Proteomes" id="UP001273209">
    <property type="component" value="Unassembled WGS sequence"/>
</dbReference>
<evidence type="ECO:0000256" key="7">
    <source>
        <dbReference type="ARBA" id="ARBA00030237"/>
    </source>
</evidence>
<dbReference type="SMART" id="SM00240">
    <property type="entry name" value="FHA"/>
    <property type="match status" value="1"/>
</dbReference>
<feature type="region of interest" description="Disordered" evidence="9">
    <location>
        <begin position="318"/>
        <end position="348"/>
    </location>
</feature>
<evidence type="ECO:0000259" key="10">
    <source>
        <dbReference type="PROSITE" id="PS50006"/>
    </source>
</evidence>
<dbReference type="InterPro" id="IPR008271">
    <property type="entry name" value="Ser/Thr_kinase_AS"/>
</dbReference>
<dbReference type="SMART" id="SM00220">
    <property type="entry name" value="S_TKc"/>
    <property type="match status" value="1"/>
</dbReference>
<feature type="binding site" evidence="8">
    <location>
        <position position="384"/>
    </location>
    <ligand>
        <name>ATP</name>
        <dbReference type="ChEBI" id="CHEBI:30616"/>
    </ligand>
</feature>
<dbReference type="PANTHER" id="PTHR24348:SF68">
    <property type="entry name" value="SERINE_THREONINE-PROTEIN KINASE ATG1C"/>
    <property type="match status" value="1"/>
</dbReference>
<evidence type="ECO:0000256" key="1">
    <source>
        <dbReference type="ARBA" id="ARBA00004623"/>
    </source>
</evidence>
<dbReference type="GeneID" id="87914718"/>
<comment type="caution">
    <text evidence="12">The sequence shown here is derived from an EMBL/GenBank/DDBJ whole genome shotgun (WGS) entry which is preliminary data.</text>
</comment>
<comment type="subcellular location">
    <subcellularLocation>
        <location evidence="1">Preautophagosomal structure membrane</location>
        <topology evidence="1">Peripheral membrane protein</topology>
    </subcellularLocation>
</comment>
<evidence type="ECO:0000259" key="11">
    <source>
        <dbReference type="PROSITE" id="PS50011"/>
    </source>
</evidence>
<keyword evidence="6" id="KW-0072">Autophagy</keyword>
<evidence type="ECO:0000313" key="13">
    <source>
        <dbReference type="Proteomes" id="UP001273209"/>
    </source>
</evidence>
<dbReference type="PROSITE" id="PS00107">
    <property type="entry name" value="PROTEIN_KINASE_ATP"/>
    <property type="match status" value="1"/>
</dbReference>
<dbReference type="InterPro" id="IPR017441">
    <property type="entry name" value="Protein_kinase_ATP_BS"/>
</dbReference>
<dbReference type="GO" id="GO:0034045">
    <property type="term" value="C:phagophore assembly site membrane"/>
    <property type="evidence" value="ECO:0007669"/>
    <property type="project" value="UniProtKB-SubCell"/>
</dbReference>
<keyword evidence="13" id="KW-1185">Reference proteome</keyword>
<feature type="compositionally biased region" description="Basic and acidic residues" evidence="9">
    <location>
        <begin position="1285"/>
        <end position="1295"/>
    </location>
</feature>
<dbReference type="Gene3D" id="1.10.510.10">
    <property type="entry name" value="Transferase(Phosphotransferase) domain 1"/>
    <property type="match status" value="1"/>
</dbReference>
<evidence type="ECO:0000313" key="12">
    <source>
        <dbReference type="EMBL" id="KAK4060534.1"/>
    </source>
</evidence>
<evidence type="ECO:0000256" key="8">
    <source>
        <dbReference type="PROSITE-ProRule" id="PRU10141"/>
    </source>
</evidence>
<feature type="region of interest" description="Disordered" evidence="9">
    <location>
        <begin position="1254"/>
        <end position="1295"/>
    </location>
</feature>
<dbReference type="EMBL" id="JAWRVG010000082">
    <property type="protein sequence ID" value="KAK4060534.1"/>
    <property type="molecule type" value="Genomic_DNA"/>
</dbReference>
<feature type="region of interest" description="Disordered" evidence="9">
    <location>
        <begin position="68"/>
        <end position="96"/>
    </location>
</feature>
<feature type="region of interest" description="Disordered" evidence="9">
    <location>
        <begin position="740"/>
        <end position="765"/>
    </location>
</feature>
<gene>
    <name evidence="12" type="ORF">Triagg1_10711</name>
</gene>
<evidence type="ECO:0000256" key="9">
    <source>
        <dbReference type="SAM" id="MobiDB-lite"/>
    </source>
</evidence>
<dbReference type="Pfam" id="PF00498">
    <property type="entry name" value="FHA"/>
    <property type="match status" value="1"/>
</dbReference>
<name>A0AAE1I6N7_9HYPO</name>
<dbReference type="Pfam" id="PF00069">
    <property type="entry name" value="Pkinase"/>
    <property type="match status" value="1"/>
</dbReference>
<dbReference type="InterPro" id="IPR000253">
    <property type="entry name" value="FHA_dom"/>
</dbReference>
<dbReference type="GO" id="GO:0006914">
    <property type="term" value="P:autophagy"/>
    <property type="evidence" value="ECO:0007669"/>
    <property type="project" value="UniProtKB-KW"/>
</dbReference>
<dbReference type="PANTHER" id="PTHR24348">
    <property type="entry name" value="SERINE/THREONINE-PROTEIN KINASE UNC-51-RELATED"/>
    <property type="match status" value="1"/>
</dbReference>
<feature type="compositionally biased region" description="Acidic residues" evidence="9">
    <location>
        <begin position="677"/>
        <end position="694"/>
    </location>
</feature>
<dbReference type="PROSITE" id="PS50006">
    <property type="entry name" value="FHA_DOMAIN"/>
    <property type="match status" value="1"/>
</dbReference>
<reference evidence="12" key="1">
    <citation type="submission" date="2023-11" db="EMBL/GenBank/DDBJ databases">
        <title>The genome sequences of three competitors of mushroom-forming fungi.</title>
        <authorList>
            <person name="Beijen E."/>
            <person name="Ohm R.A."/>
        </authorList>
    </citation>
    <scope>NUCLEOTIDE SEQUENCE</scope>
    <source>
        <strain evidence="12">CBS 100526</strain>
    </source>
</reference>
<dbReference type="InterPro" id="IPR000719">
    <property type="entry name" value="Prot_kinase_dom"/>
</dbReference>
<dbReference type="GO" id="GO:0004674">
    <property type="term" value="F:protein serine/threonine kinase activity"/>
    <property type="evidence" value="ECO:0007669"/>
    <property type="project" value="InterPro"/>
</dbReference>
<evidence type="ECO:0000256" key="3">
    <source>
        <dbReference type="ARBA" id="ARBA00022448"/>
    </source>
</evidence>
<dbReference type="RefSeq" id="XP_062750341.1">
    <property type="nucleotide sequence ID" value="XM_062894813.1"/>
</dbReference>
<dbReference type="PROSITE" id="PS00108">
    <property type="entry name" value="PROTEIN_KINASE_ST"/>
    <property type="match status" value="1"/>
</dbReference>
<keyword evidence="3" id="KW-0813">Transport</keyword>
<organism evidence="12 13">
    <name type="scientific">Trichoderma aggressivum f. europaeum</name>
    <dbReference type="NCBI Taxonomy" id="173218"/>
    <lineage>
        <taxon>Eukaryota</taxon>
        <taxon>Fungi</taxon>
        <taxon>Dikarya</taxon>
        <taxon>Ascomycota</taxon>
        <taxon>Pezizomycotina</taxon>
        <taxon>Sordariomycetes</taxon>
        <taxon>Hypocreomycetidae</taxon>
        <taxon>Hypocreales</taxon>
        <taxon>Hypocreaceae</taxon>
        <taxon>Trichoderma</taxon>
    </lineage>
</organism>
<dbReference type="SUPFAM" id="SSF56112">
    <property type="entry name" value="Protein kinase-like (PK-like)"/>
    <property type="match status" value="1"/>
</dbReference>
<sequence length="1295" mass="145770">MLINTKPSALLPPGLIKSDPPLWWPHKPGLWVVALLLFSSTYTHRERTLFRIGRGKPGLFARRSLAGSLPMDGEEPTQATQNVLDPRRVGKQNSGFSDEDISDIVCVLYPHSECARNEVQQLARIGSPFIIGKEEADGVEPDYDLEDHPSRFESDPTNHGNYAILLRLSSQAKNPALGYVFGRNNARCDVVFVNDPLRRISNIHFRIYVNEYGIVMIEDKSTNGTFVDDNLLTSRPKEEGRPPITRWTLSSGSIICIYLHNHMNDLSFRVRIPRRDGEYERAYARQVEEYFARHALQVETITTGPGGHVDLFRTAQAAQQTSPRRLERQPSDQRSPSKPKDTRAVRREWTGSGKYNRIGMIGKGAFAVVYKVTSKYDGKPYAAKELEKRRFIKNGVLDQKVENEMKIMRKVHHPNIVRYMENFDWDDRLLIIIMEFVPGGDLGKHIVDYGPFNEEDSRTMAQQLLSALAYLHRNNITHRDVKPDNILINTLQPLDVKLTDFGLSKMVDTEQTFLRTFCGTLLYCAPEVYTEYVEYDDNGIRSRGKKARRVPGQRYNHAVDIWSLGGVLFYSMTGQPPYPVKSGISYSELLHKIMTEMLDIRPLDQYSISSSGIDFLCRMLQRRPENRATVEELDDHPWLAGTTIEASQSFDEITDDEDYLDPPPKYQTHVYQTYDHVDDDDRVSDSMGEEEEEGGNGKGKGKENGNNTFGRGTQPPRLFGEVGASAFANSGAVPEQHLNLPVTNRNGVSGSSGGSSSNFEGQVDEAYDSGDSAATLVKHRRIFRQDTSVSIAHHQSADQLQSLVEEVASQDLNGTGSVIRHVESSSLYLTAASMDFNTSKRKPPSVEASDEFDSTPTGKPTIKRLKSELYTDDLSEEAIEECKLLARMPPIQRSGSGRQIDGPVSKQLFWEQDRKTWHLNYPEMTQLQYQAFVQAARDRGEQFSPGKTPLWSLAMKYFPPVGPAERQNGGINSPTVGQSPDEDVAMDFPPTAVQPDEDAEPFIPDSQNLVVPVQKETQARAIGLIEPDKSSCIQGISCPMTDSLVSFGRGLENSIIYEQRTDTRVPKYAFKILLWKEGYDPAKDTTKTPPPWARDSTPDKDSYFCWISSKATNGIHINGHALPSSDVKNPAAASVYWAKLYAGDTLLVWGTPDAKLQTKLVFRCFWGGSARPRPDQQKPELEFADASLAEKLDAACLRTEKRVRDVGEKLAEKRSRINDAKAEDRERVRRIDFERERSHAFERNRLEAIELLASRQTSSRKSSPASVTPTTLHSNRLQSTMIRLSPEKDTSRSVR</sequence>
<dbReference type="SUPFAM" id="SSF49879">
    <property type="entry name" value="SMAD/FHA domain"/>
    <property type="match status" value="1"/>
</dbReference>
<proteinExistence type="inferred from homology"/>
<keyword evidence="4 8" id="KW-0547">Nucleotide-binding</keyword>
<comment type="similarity">
    <text evidence="2">Belongs to the protein kinase superfamily. CAMK Ser/Thr protein kinase family. CHEK2 subfamily.</text>
</comment>
<keyword evidence="5 8" id="KW-0067">ATP-binding</keyword>